<reference evidence="1" key="1">
    <citation type="journal article" date="2021" name="Proc. Natl. Acad. Sci. U.S.A.">
        <title>A Catalog of Tens of Thousands of Viruses from Human Metagenomes Reveals Hidden Associations with Chronic Diseases.</title>
        <authorList>
            <person name="Tisza M.J."/>
            <person name="Buck C.B."/>
        </authorList>
    </citation>
    <scope>NUCLEOTIDE SEQUENCE</scope>
    <source>
        <strain evidence="1">Ctrnx29</strain>
    </source>
</reference>
<protein>
    <submittedName>
        <fullName evidence="1">Uncharacterized protein</fullName>
    </submittedName>
</protein>
<organism evidence="1">
    <name type="scientific">Myoviridae sp. ctrnx29</name>
    <dbReference type="NCBI Taxonomy" id="2826704"/>
    <lineage>
        <taxon>Viruses</taxon>
        <taxon>Duplodnaviria</taxon>
        <taxon>Heunggongvirae</taxon>
        <taxon>Uroviricota</taxon>
        <taxon>Caudoviricetes</taxon>
    </lineage>
</organism>
<accession>A0A8S5LXZ9</accession>
<sequence>MPLSSTTLMLRHNCHQLAIAIDQLGNVLVSCAFGEKAWADETLSAHAWRWHLNGVRNWPYRLIDALLFWQKNHCEASYQSELNRLQLPERERL</sequence>
<evidence type="ECO:0000313" key="1">
    <source>
        <dbReference type="EMBL" id="DAD74852.1"/>
    </source>
</evidence>
<dbReference type="EMBL" id="BK014766">
    <property type="protein sequence ID" value="DAD74852.1"/>
    <property type="molecule type" value="Genomic_DNA"/>
</dbReference>
<proteinExistence type="predicted"/>
<name>A0A8S5LXZ9_9CAUD</name>